<dbReference type="EMBL" id="VDCQ01000047">
    <property type="protein sequence ID" value="TNJ63146.1"/>
    <property type="molecule type" value="Genomic_DNA"/>
</dbReference>
<gene>
    <name evidence="2" type="ORF">FE784_26805</name>
</gene>
<evidence type="ECO:0000313" key="2">
    <source>
        <dbReference type="EMBL" id="TNJ63146.1"/>
    </source>
</evidence>
<accession>A0A5C4T2P0</accession>
<comment type="caution">
    <text evidence="2">The sequence shown here is derived from an EMBL/GenBank/DDBJ whole genome shotgun (WGS) entry which is preliminary data.</text>
</comment>
<keyword evidence="1" id="KW-0812">Transmembrane</keyword>
<keyword evidence="3" id="KW-1185">Reference proteome</keyword>
<sequence length="81" mass="9247">MKERIIVMLIAFGSIVLCNKSYWKSGMNKRERSVSIILMLIALYLGIQYAANLNMLGLYELVDLVFTDTALTIDKWLTVSE</sequence>
<feature type="transmembrane region" description="Helical" evidence="1">
    <location>
        <begin position="34"/>
        <end position="51"/>
    </location>
</feature>
<dbReference type="RefSeq" id="WP_139605332.1">
    <property type="nucleotide sequence ID" value="NZ_VDCQ01000047.1"/>
</dbReference>
<dbReference type="AlphaFoldDB" id="A0A5C4T2P0"/>
<evidence type="ECO:0000313" key="3">
    <source>
        <dbReference type="Proteomes" id="UP000307943"/>
    </source>
</evidence>
<organism evidence="2 3">
    <name type="scientific">Paenibacillus hemerocallicola</name>
    <dbReference type="NCBI Taxonomy" id="1172614"/>
    <lineage>
        <taxon>Bacteria</taxon>
        <taxon>Bacillati</taxon>
        <taxon>Bacillota</taxon>
        <taxon>Bacilli</taxon>
        <taxon>Bacillales</taxon>
        <taxon>Paenibacillaceae</taxon>
        <taxon>Paenibacillus</taxon>
    </lineage>
</organism>
<name>A0A5C4T2P0_9BACL</name>
<keyword evidence="1" id="KW-0472">Membrane</keyword>
<proteinExistence type="predicted"/>
<dbReference type="OrthoDB" id="2644197at2"/>
<dbReference type="Proteomes" id="UP000307943">
    <property type="component" value="Unassembled WGS sequence"/>
</dbReference>
<reference evidence="2 3" key="1">
    <citation type="submission" date="2019-05" db="EMBL/GenBank/DDBJ databases">
        <title>We sequenced the genome of Paenibacillus hemerocallicola KCTC 33185 for further insight into its adaptation and study the phylogeny of Paenibacillus.</title>
        <authorList>
            <person name="Narsing Rao M.P."/>
        </authorList>
    </citation>
    <scope>NUCLEOTIDE SEQUENCE [LARGE SCALE GENOMIC DNA]</scope>
    <source>
        <strain evidence="2 3">KCTC 33185</strain>
    </source>
</reference>
<keyword evidence="1" id="KW-1133">Transmembrane helix</keyword>
<protein>
    <submittedName>
        <fullName evidence="2">Uncharacterized protein</fullName>
    </submittedName>
</protein>
<feature type="transmembrane region" description="Helical" evidence="1">
    <location>
        <begin position="6"/>
        <end position="22"/>
    </location>
</feature>
<evidence type="ECO:0000256" key="1">
    <source>
        <dbReference type="SAM" id="Phobius"/>
    </source>
</evidence>